<organism evidence="1 2">
    <name type="scientific">Paramecium sonneborni</name>
    <dbReference type="NCBI Taxonomy" id="65129"/>
    <lineage>
        <taxon>Eukaryota</taxon>
        <taxon>Sar</taxon>
        <taxon>Alveolata</taxon>
        <taxon>Ciliophora</taxon>
        <taxon>Intramacronucleata</taxon>
        <taxon>Oligohymenophorea</taxon>
        <taxon>Peniculida</taxon>
        <taxon>Parameciidae</taxon>
        <taxon>Paramecium</taxon>
    </lineage>
</organism>
<accession>A0A8S1L821</accession>
<dbReference type="AlphaFoldDB" id="A0A8S1L821"/>
<evidence type="ECO:0000313" key="1">
    <source>
        <dbReference type="EMBL" id="CAD8063627.1"/>
    </source>
</evidence>
<keyword evidence="2" id="KW-1185">Reference proteome</keyword>
<evidence type="ECO:0000313" key="2">
    <source>
        <dbReference type="Proteomes" id="UP000692954"/>
    </source>
</evidence>
<proteinExistence type="predicted"/>
<reference evidence="1" key="1">
    <citation type="submission" date="2021-01" db="EMBL/GenBank/DDBJ databases">
        <authorList>
            <consortium name="Genoscope - CEA"/>
            <person name="William W."/>
        </authorList>
    </citation>
    <scope>NUCLEOTIDE SEQUENCE</scope>
</reference>
<dbReference type="Proteomes" id="UP000692954">
    <property type="component" value="Unassembled WGS sequence"/>
</dbReference>
<sequence>MVESNKSEIYELYNQYFQDKIFRDAYFKRLYKPEDLEGFAHRNKTQKKNRMKFLIKKKQNLIRIKQKKGFMNTLIDISMFLQVLEQVTHIDNLIINIQSLIILFKLFIETIHLFQNLINSQIF</sequence>
<comment type="caution">
    <text evidence="1">The sequence shown here is derived from an EMBL/GenBank/DDBJ whole genome shotgun (WGS) entry which is preliminary data.</text>
</comment>
<dbReference type="EMBL" id="CAJJDN010000018">
    <property type="protein sequence ID" value="CAD8063627.1"/>
    <property type="molecule type" value="Genomic_DNA"/>
</dbReference>
<gene>
    <name evidence="1" type="ORF">PSON_ATCC_30995.1.T0180086</name>
</gene>
<protein>
    <submittedName>
        <fullName evidence="1">Uncharacterized protein</fullName>
    </submittedName>
</protein>
<name>A0A8S1L821_9CILI</name>